<sequence>MCFCDFALFILGITSLRSKKKKSLLFPITFLKKKDNNELTKFLRKKKIARASEVCKGRQRHDERGDEMYARMDGKVRQEQKQHKKNRANKKKKRLIHKTAIIMITIAMIIIIESKRKITTARKRGYRHDGIQTRPLCGSIVREKEAILILLCSLYFIDNSKFRSFFFKFKKLKFHRTLNPNGFFISVLKCNNNFENDKKGVFKKNWSRTEKFFKFFHLTMYSLKKSYLELTFASPNAKRLNKNLLNTIKAVNTVNGKTRNFTSYFKMAGTIGQSM</sequence>
<keyword evidence="1" id="KW-0812">Transmembrane</keyword>
<protein>
    <submittedName>
        <fullName evidence="2">Uncharacterized protein</fullName>
    </submittedName>
</protein>
<reference evidence="2 3" key="1">
    <citation type="journal article" date="2013" name="Curr. Biol.">
        <title>The Genome of the Foraminiferan Reticulomyxa filosa.</title>
        <authorList>
            <person name="Glockner G."/>
            <person name="Hulsmann N."/>
            <person name="Schleicher M."/>
            <person name="Noegel A.A."/>
            <person name="Eichinger L."/>
            <person name="Gallinger C."/>
            <person name="Pawlowski J."/>
            <person name="Sierra R."/>
            <person name="Euteneuer U."/>
            <person name="Pillet L."/>
            <person name="Moustafa A."/>
            <person name="Platzer M."/>
            <person name="Groth M."/>
            <person name="Szafranski K."/>
            <person name="Schliwa M."/>
        </authorList>
    </citation>
    <scope>NUCLEOTIDE SEQUENCE [LARGE SCALE GENOMIC DNA]</scope>
</reference>
<accession>X6LW17</accession>
<organism evidence="2 3">
    <name type="scientific">Reticulomyxa filosa</name>
    <dbReference type="NCBI Taxonomy" id="46433"/>
    <lineage>
        <taxon>Eukaryota</taxon>
        <taxon>Sar</taxon>
        <taxon>Rhizaria</taxon>
        <taxon>Retaria</taxon>
        <taxon>Foraminifera</taxon>
        <taxon>Monothalamids</taxon>
        <taxon>Reticulomyxidae</taxon>
        <taxon>Reticulomyxa</taxon>
    </lineage>
</organism>
<name>X6LW17_RETFI</name>
<feature type="non-terminal residue" evidence="2">
    <location>
        <position position="275"/>
    </location>
</feature>
<evidence type="ECO:0000256" key="1">
    <source>
        <dbReference type="SAM" id="Phobius"/>
    </source>
</evidence>
<evidence type="ECO:0000313" key="3">
    <source>
        <dbReference type="Proteomes" id="UP000023152"/>
    </source>
</evidence>
<keyword evidence="1" id="KW-0472">Membrane</keyword>
<dbReference type="EMBL" id="ASPP01027435">
    <property type="protein sequence ID" value="ETO06148.1"/>
    <property type="molecule type" value="Genomic_DNA"/>
</dbReference>
<keyword evidence="1" id="KW-1133">Transmembrane helix</keyword>
<feature type="transmembrane region" description="Helical" evidence="1">
    <location>
        <begin position="95"/>
        <end position="112"/>
    </location>
</feature>
<comment type="caution">
    <text evidence="2">The sequence shown here is derived from an EMBL/GenBank/DDBJ whole genome shotgun (WGS) entry which is preliminary data.</text>
</comment>
<gene>
    <name evidence="2" type="ORF">RFI_31248</name>
</gene>
<proteinExistence type="predicted"/>
<evidence type="ECO:0000313" key="2">
    <source>
        <dbReference type="EMBL" id="ETO06148.1"/>
    </source>
</evidence>
<dbReference type="Proteomes" id="UP000023152">
    <property type="component" value="Unassembled WGS sequence"/>
</dbReference>
<keyword evidence="3" id="KW-1185">Reference proteome</keyword>
<dbReference type="AlphaFoldDB" id="X6LW17"/>